<protein>
    <submittedName>
        <fullName evidence="2">Uncharacterized protein</fullName>
    </submittedName>
</protein>
<sequence length="315" mass="36603">MRGIPLFGGRKKRDKDDEGSPSKELPVKDFNLRSLAAQGNLSKVDSPPLSVETFELLTQRINLETYKEKAFKLLSDLKELNYKEVASFVDLNTEEIVRDIVFNSIPRRQIAISLEEGYDTYAFPWRYIHAPRISLYVFIEDRLLGGTNVSKIKEIIDIIRSAYENFSINVLSLNYEKVELLFKEIDINDFHQIRREVKFEDLIEIVLNDMNDPLTGGIILLSILTEKYYNKYLDWFIKSDTKRNELVETLLWRFEREKVVRKVFLIVEGTIQLGGQCVSQASDSKPLMPLEGTLGWLLESGPPERFYLECTQKYP</sequence>
<evidence type="ECO:0000256" key="1">
    <source>
        <dbReference type="SAM" id="MobiDB-lite"/>
    </source>
</evidence>
<dbReference type="KEGG" id="ipc:IPA_02020"/>
<accession>A0A977KAK9</accession>
<feature type="region of interest" description="Disordered" evidence="1">
    <location>
        <begin position="1"/>
        <end position="25"/>
    </location>
</feature>
<gene>
    <name evidence="2" type="ORF">IPA_02020</name>
</gene>
<dbReference type="AlphaFoldDB" id="A0A977KAK9"/>
<keyword evidence="3" id="KW-1185">Reference proteome</keyword>
<dbReference type="EMBL" id="CP006868">
    <property type="protein sequence ID" value="UXD22132.1"/>
    <property type="molecule type" value="Genomic_DNA"/>
</dbReference>
<evidence type="ECO:0000313" key="2">
    <source>
        <dbReference type="EMBL" id="UXD22132.1"/>
    </source>
</evidence>
<proteinExistence type="predicted"/>
<name>A0A977KAK9_9CREN</name>
<feature type="compositionally biased region" description="Basic and acidic residues" evidence="1">
    <location>
        <begin position="14"/>
        <end position="25"/>
    </location>
</feature>
<evidence type="ECO:0000313" key="3">
    <source>
        <dbReference type="Proteomes" id="UP001063698"/>
    </source>
</evidence>
<dbReference type="Proteomes" id="UP001063698">
    <property type="component" value="Chromosome"/>
</dbReference>
<reference evidence="2" key="1">
    <citation type="submission" date="2013-11" db="EMBL/GenBank/DDBJ databases">
        <title>Comparative genomics of Ignicoccus.</title>
        <authorList>
            <person name="Podar M."/>
        </authorList>
    </citation>
    <scope>NUCLEOTIDE SEQUENCE</scope>
    <source>
        <strain evidence="2">DSM 13166</strain>
    </source>
</reference>
<organism evidence="2 3">
    <name type="scientific">Ignicoccus pacificus DSM 13166</name>
    <dbReference type="NCBI Taxonomy" id="940294"/>
    <lineage>
        <taxon>Archaea</taxon>
        <taxon>Thermoproteota</taxon>
        <taxon>Thermoprotei</taxon>
        <taxon>Desulfurococcales</taxon>
        <taxon>Desulfurococcaceae</taxon>
        <taxon>Ignicoccus</taxon>
    </lineage>
</organism>